<evidence type="ECO:0000313" key="11">
    <source>
        <dbReference type="Proteomes" id="UP000429595"/>
    </source>
</evidence>
<dbReference type="AlphaFoldDB" id="A0A6I1FUG9"/>
<dbReference type="InterPro" id="IPR013767">
    <property type="entry name" value="PAS_fold"/>
</dbReference>
<dbReference type="GO" id="GO:0003677">
    <property type="term" value="F:DNA binding"/>
    <property type="evidence" value="ECO:0007669"/>
    <property type="project" value="UniProtKB-KW"/>
</dbReference>
<evidence type="ECO:0000256" key="1">
    <source>
        <dbReference type="ARBA" id="ARBA00022741"/>
    </source>
</evidence>
<dbReference type="Pfam" id="PF00158">
    <property type="entry name" value="Sigma54_activat"/>
    <property type="match status" value="1"/>
</dbReference>
<dbReference type="Gene3D" id="3.30.450.20">
    <property type="entry name" value="PAS domain"/>
    <property type="match status" value="1"/>
</dbReference>
<reference evidence="10 11" key="1">
    <citation type="submission" date="2019-10" db="EMBL/GenBank/DDBJ databases">
        <title>Bacillus aerolatum sp. nov., isolated from bioaerosol of sport playgrounds.</title>
        <authorList>
            <person name="Chen P."/>
            <person name="Zhang G."/>
        </authorList>
    </citation>
    <scope>NUCLEOTIDE SEQUENCE [LARGE SCALE GENOMIC DNA]</scope>
    <source>
        <strain evidence="10 11">CX253</strain>
    </source>
</reference>
<keyword evidence="6" id="KW-0804">Transcription</keyword>
<evidence type="ECO:0000313" key="10">
    <source>
        <dbReference type="EMBL" id="KAB7706213.1"/>
    </source>
</evidence>
<dbReference type="SUPFAM" id="SSF46689">
    <property type="entry name" value="Homeodomain-like"/>
    <property type="match status" value="1"/>
</dbReference>
<keyword evidence="3" id="KW-0067">ATP-binding</keyword>
<dbReference type="PROSITE" id="PS00676">
    <property type="entry name" value="SIGMA54_INTERACT_2"/>
    <property type="match status" value="1"/>
</dbReference>
<dbReference type="FunFam" id="3.40.50.300:FF:000006">
    <property type="entry name" value="DNA-binding transcriptional regulator NtrC"/>
    <property type="match status" value="1"/>
</dbReference>
<evidence type="ECO:0000256" key="4">
    <source>
        <dbReference type="ARBA" id="ARBA00023015"/>
    </source>
</evidence>
<dbReference type="SMART" id="SM00382">
    <property type="entry name" value="AAA"/>
    <property type="match status" value="1"/>
</dbReference>
<protein>
    <recommendedName>
        <fullName evidence="7">HTH-type transcriptional regulatory protein TyrR</fullName>
    </recommendedName>
</protein>
<dbReference type="Pfam" id="PF18024">
    <property type="entry name" value="HTH_50"/>
    <property type="match status" value="1"/>
</dbReference>
<dbReference type="Gene3D" id="3.40.50.300">
    <property type="entry name" value="P-loop containing nucleotide triphosphate hydrolases"/>
    <property type="match status" value="1"/>
</dbReference>
<gene>
    <name evidence="10" type="ORF">F9802_11545</name>
</gene>
<evidence type="ECO:0000256" key="3">
    <source>
        <dbReference type="ARBA" id="ARBA00022840"/>
    </source>
</evidence>
<dbReference type="InterPro" id="IPR009057">
    <property type="entry name" value="Homeodomain-like_sf"/>
</dbReference>
<dbReference type="InterPro" id="IPR000014">
    <property type="entry name" value="PAS"/>
</dbReference>
<evidence type="ECO:0000256" key="5">
    <source>
        <dbReference type="ARBA" id="ARBA00023125"/>
    </source>
</evidence>
<sequence length="467" mass="53101">MIIVKNENLFDILDSLNDGFYITDVEGNTVWVSRVSCEMLKKTRDELIGKNVWDLEKEGLFSPSVNRLVLQKNESISIIQTIKGHHQKWLVSGHIVRNKHGKIKWVVTHGRSINQDLLSTTQHAEVEAVLNRYVQELRHLQTKNEKIDGANPLIGETPHFKKMIGQAEKIAVSDASVLITGETGSGKNVFANYIHKLSDRHDKPFIQVNCGAIPESLFESELFGYKKGAFTGASGKGKIGLVEVAEGGTLFLDEIGELPLHLQVKILQLIQDKTYLPIGEVYLHSANVRIIAATNKDLLKLAEENKFRADLFYRLNVLSMKVPSLRERPEDIFLLLQHYVGVYNKKYKANKTLSREAITALQSYSWPGNIRELSNTIERVMVMSDHDQIEIDELPESFKHSRENSSFIQHKNDLNKPLRGYLNDIEKEFIQHKLQESKTTREAAKLLGIPQSTLMRKIQKHGINSHD</sequence>
<dbReference type="NCBIfam" id="TIGR00229">
    <property type="entry name" value="sensory_box"/>
    <property type="match status" value="1"/>
</dbReference>
<dbReference type="EMBL" id="WEIO01000006">
    <property type="protein sequence ID" value="KAB7706213.1"/>
    <property type="molecule type" value="Genomic_DNA"/>
</dbReference>
<keyword evidence="2" id="KW-0058">Aromatic hydrocarbons catabolism</keyword>
<dbReference type="GO" id="GO:0006355">
    <property type="term" value="P:regulation of DNA-templated transcription"/>
    <property type="evidence" value="ECO:0007669"/>
    <property type="project" value="InterPro"/>
</dbReference>
<dbReference type="SMART" id="SM00091">
    <property type="entry name" value="PAS"/>
    <property type="match status" value="1"/>
</dbReference>
<dbReference type="InterPro" id="IPR003593">
    <property type="entry name" value="AAA+_ATPase"/>
</dbReference>
<feature type="domain" description="Sigma-54 factor interaction" evidence="8">
    <location>
        <begin position="153"/>
        <end position="382"/>
    </location>
</feature>
<dbReference type="Proteomes" id="UP000429595">
    <property type="component" value="Unassembled WGS sequence"/>
</dbReference>
<dbReference type="Pfam" id="PF00989">
    <property type="entry name" value="PAS"/>
    <property type="match status" value="1"/>
</dbReference>
<evidence type="ECO:0000259" key="8">
    <source>
        <dbReference type="PROSITE" id="PS50045"/>
    </source>
</evidence>
<evidence type="ECO:0000256" key="2">
    <source>
        <dbReference type="ARBA" id="ARBA00022797"/>
    </source>
</evidence>
<dbReference type="Gene3D" id="1.10.8.60">
    <property type="match status" value="1"/>
</dbReference>
<dbReference type="Pfam" id="PF25601">
    <property type="entry name" value="AAA_lid_14"/>
    <property type="match status" value="1"/>
</dbReference>
<dbReference type="CDD" id="cd00009">
    <property type="entry name" value="AAA"/>
    <property type="match status" value="1"/>
</dbReference>
<dbReference type="InterPro" id="IPR027417">
    <property type="entry name" value="P-loop_NTPase"/>
</dbReference>
<dbReference type="InterPro" id="IPR002078">
    <property type="entry name" value="Sigma_54_int"/>
</dbReference>
<keyword evidence="1" id="KW-0547">Nucleotide-binding</keyword>
<keyword evidence="4" id="KW-0805">Transcription regulation</keyword>
<organism evidence="10 11">
    <name type="scientific">Bacillus aerolatus</name>
    <dbReference type="NCBI Taxonomy" id="2653354"/>
    <lineage>
        <taxon>Bacteria</taxon>
        <taxon>Bacillati</taxon>
        <taxon>Bacillota</taxon>
        <taxon>Bacilli</taxon>
        <taxon>Bacillales</taxon>
        <taxon>Bacillaceae</taxon>
        <taxon>Bacillus</taxon>
    </lineage>
</organism>
<evidence type="ECO:0000256" key="6">
    <source>
        <dbReference type="ARBA" id="ARBA00023163"/>
    </source>
</evidence>
<dbReference type="InterPro" id="IPR058031">
    <property type="entry name" value="AAA_lid_NorR"/>
</dbReference>
<evidence type="ECO:0000256" key="7">
    <source>
        <dbReference type="ARBA" id="ARBA00029500"/>
    </source>
</evidence>
<dbReference type="PROSITE" id="PS00688">
    <property type="entry name" value="SIGMA54_INTERACT_3"/>
    <property type="match status" value="1"/>
</dbReference>
<dbReference type="InterPro" id="IPR025943">
    <property type="entry name" value="Sigma_54_int_dom_ATP-bd_2"/>
</dbReference>
<proteinExistence type="predicted"/>
<dbReference type="InterPro" id="IPR035965">
    <property type="entry name" value="PAS-like_dom_sf"/>
</dbReference>
<dbReference type="InterPro" id="IPR025944">
    <property type="entry name" value="Sigma_54_int_dom_CS"/>
</dbReference>
<keyword evidence="11" id="KW-1185">Reference proteome</keyword>
<evidence type="ECO:0000259" key="9">
    <source>
        <dbReference type="PROSITE" id="PS50112"/>
    </source>
</evidence>
<dbReference type="GO" id="GO:0005524">
    <property type="term" value="F:ATP binding"/>
    <property type="evidence" value="ECO:0007669"/>
    <property type="project" value="UniProtKB-KW"/>
</dbReference>
<dbReference type="InterPro" id="IPR025662">
    <property type="entry name" value="Sigma_54_int_dom_ATP-bd_1"/>
</dbReference>
<dbReference type="InterPro" id="IPR030828">
    <property type="entry name" value="HTH_TyrR"/>
</dbReference>
<dbReference type="PROSITE" id="PS50045">
    <property type="entry name" value="SIGMA54_INTERACT_4"/>
    <property type="match status" value="1"/>
</dbReference>
<dbReference type="PROSITE" id="PS50112">
    <property type="entry name" value="PAS"/>
    <property type="match status" value="1"/>
</dbReference>
<dbReference type="PROSITE" id="PS00675">
    <property type="entry name" value="SIGMA54_INTERACT_1"/>
    <property type="match status" value="1"/>
</dbReference>
<dbReference type="SUPFAM" id="SSF52540">
    <property type="entry name" value="P-loop containing nucleoside triphosphate hydrolases"/>
    <property type="match status" value="1"/>
</dbReference>
<name>A0A6I1FUG9_9BACI</name>
<dbReference type="SUPFAM" id="SSF55785">
    <property type="entry name" value="PYP-like sensor domain (PAS domain)"/>
    <property type="match status" value="1"/>
</dbReference>
<feature type="domain" description="PAS" evidence="9">
    <location>
        <begin position="5"/>
        <end position="55"/>
    </location>
</feature>
<keyword evidence="5" id="KW-0238">DNA-binding</keyword>
<dbReference type="PANTHER" id="PTHR32071">
    <property type="entry name" value="TRANSCRIPTIONAL REGULATORY PROTEIN"/>
    <property type="match status" value="1"/>
</dbReference>
<accession>A0A6I1FUG9</accession>
<dbReference type="Gene3D" id="1.10.10.60">
    <property type="entry name" value="Homeodomain-like"/>
    <property type="match status" value="1"/>
</dbReference>
<comment type="caution">
    <text evidence="10">The sequence shown here is derived from an EMBL/GenBank/DDBJ whole genome shotgun (WGS) entry which is preliminary data.</text>
</comment>
<dbReference type="CDD" id="cd00130">
    <property type="entry name" value="PAS"/>
    <property type="match status" value="1"/>
</dbReference>